<evidence type="ECO:0000313" key="2">
    <source>
        <dbReference type="EMBL" id="KAB1264786.1"/>
    </source>
</evidence>
<feature type="compositionally biased region" description="Basic and acidic residues" evidence="1">
    <location>
        <begin position="259"/>
        <end position="268"/>
    </location>
</feature>
<proteinExistence type="predicted"/>
<evidence type="ECO:0000256" key="1">
    <source>
        <dbReference type="SAM" id="MobiDB-lite"/>
    </source>
</evidence>
<dbReference type="EMBL" id="JWIN03000016">
    <property type="protein sequence ID" value="KAB1264786.1"/>
    <property type="molecule type" value="Genomic_DNA"/>
</dbReference>
<keyword evidence="3" id="KW-1185">Reference proteome</keyword>
<gene>
    <name evidence="2" type="ORF">Cadr_000019462</name>
</gene>
<accession>A0A5N4D137</accession>
<organism evidence="2 3">
    <name type="scientific">Camelus dromedarius</name>
    <name type="common">Dromedary</name>
    <name type="synonym">Arabian camel</name>
    <dbReference type="NCBI Taxonomy" id="9838"/>
    <lineage>
        <taxon>Eukaryota</taxon>
        <taxon>Metazoa</taxon>
        <taxon>Chordata</taxon>
        <taxon>Craniata</taxon>
        <taxon>Vertebrata</taxon>
        <taxon>Euteleostomi</taxon>
        <taxon>Mammalia</taxon>
        <taxon>Eutheria</taxon>
        <taxon>Laurasiatheria</taxon>
        <taxon>Artiodactyla</taxon>
        <taxon>Tylopoda</taxon>
        <taxon>Camelidae</taxon>
        <taxon>Camelus</taxon>
    </lineage>
</organism>
<sequence length="370" mass="40840">MHGSQDLRRGVSSGSSKERGWQSTAKSQAGCFLTEVQQTVRHRKHPPGLTDCRGWRGWRGWGTADVHVGPEQFQACQLQAGRLRTGRQTWEELLGLMVVREGERQKEGVVVDEGLRPWVGDALRRLNCLDLAPPDCVGWGGVTCRASVCSPTVPALGLGPGESRALGQPTKARHCWQGSAGQYLNRTSQQGLLQRCPSRKLPGSRAQPPLFSSARTPFYHLNVPDLALRDTTRKLHGRTSLKSSSCGLIASLRYRDLGRSEESWREDNPQAGLEARAGKMRESSGLRVRCSSTWKTASGAKTGFCSPKGAQSSSSHLPPKCYVTQPERQEEKAHPWPNTGMAKNREVGPRDHWGLSSELQRAGLRRPWPE</sequence>
<evidence type="ECO:0000313" key="3">
    <source>
        <dbReference type="Proteomes" id="UP000299084"/>
    </source>
</evidence>
<reference evidence="2 3" key="1">
    <citation type="journal article" date="2019" name="Mol. Ecol. Resour.">
        <title>Improving Illumina assemblies with Hi-C and long reads: an example with the North African dromedary.</title>
        <authorList>
            <person name="Elbers J.P."/>
            <person name="Rogers M.F."/>
            <person name="Perelman P.L."/>
            <person name="Proskuryakova A.A."/>
            <person name="Serdyukova N.A."/>
            <person name="Johnson W.E."/>
            <person name="Horin P."/>
            <person name="Corander J."/>
            <person name="Murphy D."/>
            <person name="Burger P.A."/>
        </authorList>
    </citation>
    <scope>NUCLEOTIDE SEQUENCE [LARGE SCALE GENOMIC DNA]</scope>
    <source>
        <strain evidence="2">Drom800</strain>
        <tissue evidence="2">Blood</tissue>
    </source>
</reference>
<feature type="region of interest" description="Disordered" evidence="1">
    <location>
        <begin position="301"/>
        <end position="370"/>
    </location>
</feature>
<dbReference type="Proteomes" id="UP000299084">
    <property type="component" value="Unassembled WGS sequence"/>
</dbReference>
<feature type="compositionally biased region" description="Basic and acidic residues" evidence="1">
    <location>
        <begin position="343"/>
        <end position="353"/>
    </location>
</feature>
<comment type="caution">
    <text evidence="2">The sequence shown here is derived from an EMBL/GenBank/DDBJ whole genome shotgun (WGS) entry which is preliminary data.</text>
</comment>
<protein>
    <submittedName>
        <fullName evidence="2">Uncharacterized protein</fullName>
    </submittedName>
</protein>
<dbReference type="AlphaFoldDB" id="A0A5N4D137"/>
<name>A0A5N4D137_CAMDR</name>
<feature type="region of interest" description="Disordered" evidence="1">
    <location>
        <begin position="259"/>
        <end position="282"/>
    </location>
</feature>
<feature type="region of interest" description="Disordered" evidence="1">
    <location>
        <begin position="1"/>
        <end position="23"/>
    </location>
</feature>